<proteinExistence type="predicted"/>
<gene>
    <name evidence="1" type="ORF">GCM10010211_61800</name>
</gene>
<name>A0ABQ2VHI3_9ACTN</name>
<evidence type="ECO:0000313" key="2">
    <source>
        <dbReference type="Proteomes" id="UP000654471"/>
    </source>
</evidence>
<accession>A0ABQ2VHI3</accession>
<keyword evidence="2" id="KW-1185">Reference proteome</keyword>
<comment type="caution">
    <text evidence="1">The sequence shown here is derived from an EMBL/GenBank/DDBJ whole genome shotgun (WGS) entry which is preliminary data.</text>
</comment>
<dbReference type="Proteomes" id="UP000654471">
    <property type="component" value="Unassembled WGS sequence"/>
</dbReference>
<dbReference type="InterPro" id="IPR013078">
    <property type="entry name" value="His_Pase_superF_clade-1"/>
</dbReference>
<organism evidence="1 2">
    <name type="scientific">Streptomyces albospinus</name>
    <dbReference type="NCBI Taxonomy" id="285515"/>
    <lineage>
        <taxon>Bacteria</taxon>
        <taxon>Bacillati</taxon>
        <taxon>Actinomycetota</taxon>
        <taxon>Actinomycetes</taxon>
        <taxon>Kitasatosporales</taxon>
        <taxon>Streptomycetaceae</taxon>
        <taxon>Streptomyces</taxon>
    </lineage>
</organism>
<dbReference type="EMBL" id="BMRP01000029">
    <property type="protein sequence ID" value="GGU87213.1"/>
    <property type="molecule type" value="Genomic_DNA"/>
</dbReference>
<dbReference type="InterPro" id="IPR029033">
    <property type="entry name" value="His_PPase_superfam"/>
</dbReference>
<reference evidence="2" key="1">
    <citation type="journal article" date="2019" name="Int. J. Syst. Evol. Microbiol.">
        <title>The Global Catalogue of Microorganisms (GCM) 10K type strain sequencing project: providing services to taxonomists for standard genome sequencing and annotation.</title>
        <authorList>
            <consortium name="The Broad Institute Genomics Platform"/>
            <consortium name="The Broad Institute Genome Sequencing Center for Infectious Disease"/>
            <person name="Wu L."/>
            <person name="Ma J."/>
        </authorList>
    </citation>
    <scope>NUCLEOTIDE SEQUENCE [LARGE SCALE GENOMIC DNA]</scope>
    <source>
        <strain evidence="2">JCM 3399</strain>
    </source>
</reference>
<dbReference type="Gene3D" id="3.40.50.1240">
    <property type="entry name" value="Phosphoglycerate mutase-like"/>
    <property type="match status" value="1"/>
</dbReference>
<dbReference type="SUPFAM" id="SSF53254">
    <property type="entry name" value="Phosphoglycerate mutase-like"/>
    <property type="match status" value="1"/>
</dbReference>
<evidence type="ECO:0000313" key="1">
    <source>
        <dbReference type="EMBL" id="GGU87213.1"/>
    </source>
</evidence>
<protein>
    <submittedName>
        <fullName evidence="1">Phosphoglycerate mutase</fullName>
    </submittedName>
</protein>
<dbReference type="Pfam" id="PF00300">
    <property type="entry name" value="His_Phos_1"/>
    <property type="match status" value="1"/>
</dbReference>
<sequence>MSSSNAPTFPLGDMRNPPALPPFACVMRERDPYHRRMHVRLTLLTAARSAPLLAERFHEDRPLDQAGWYEVQRAAHALQPLAAAELRYCSPTPRSRDTGEALGLMPLAQPALRDWNMGRWSGATLAEVTAREPGAVDAWLGDPRSAPHGGESLLAFISRVGGWLDTRPVDDGGKIVAIAEPAVVRAALVYALKAPPATYWNIDVSPLSTVALTGRAGRWTLSL</sequence>